<gene>
    <name evidence="2" type="ORF">Anapl_05359</name>
</gene>
<sequence length="185" mass="20105">MTILPRNNEKRMREQNLLQCSNIRKCSKSIPLEKALMEKLNRTGPKEAPFSTSLLNISCELLITALNIFSKKLQTVKKADNSSTFPALAPSISPTGSEPQGSAVPPQQANCQHQEDTEDNVALSKEDREAPDLAGALAACDASPPKPSCPYGEISLHLLGGDQLSAEHKFQPEFGALQIAFQFSE</sequence>
<protein>
    <submittedName>
        <fullName evidence="2">Uncharacterized protein</fullName>
    </submittedName>
</protein>
<name>R0LMP8_ANAPL</name>
<dbReference type="AlphaFoldDB" id="R0LMP8"/>
<feature type="region of interest" description="Disordered" evidence="1">
    <location>
        <begin position="83"/>
        <end position="128"/>
    </location>
</feature>
<proteinExistence type="predicted"/>
<evidence type="ECO:0000313" key="2">
    <source>
        <dbReference type="EMBL" id="EOB02975.1"/>
    </source>
</evidence>
<dbReference type="Proteomes" id="UP000296049">
    <property type="component" value="Unassembled WGS sequence"/>
</dbReference>
<organism evidence="2 3">
    <name type="scientific">Anas platyrhynchos</name>
    <name type="common">Mallard</name>
    <name type="synonym">Anas boschas</name>
    <dbReference type="NCBI Taxonomy" id="8839"/>
    <lineage>
        <taxon>Eukaryota</taxon>
        <taxon>Metazoa</taxon>
        <taxon>Chordata</taxon>
        <taxon>Craniata</taxon>
        <taxon>Vertebrata</taxon>
        <taxon>Euteleostomi</taxon>
        <taxon>Archelosauria</taxon>
        <taxon>Archosauria</taxon>
        <taxon>Dinosauria</taxon>
        <taxon>Saurischia</taxon>
        <taxon>Theropoda</taxon>
        <taxon>Coelurosauria</taxon>
        <taxon>Aves</taxon>
        <taxon>Neognathae</taxon>
        <taxon>Galloanserae</taxon>
        <taxon>Anseriformes</taxon>
        <taxon>Anatidae</taxon>
        <taxon>Anatinae</taxon>
        <taxon>Anas</taxon>
    </lineage>
</organism>
<dbReference type="EMBL" id="KB742907">
    <property type="protein sequence ID" value="EOB02975.1"/>
    <property type="molecule type" value="Genomic_DNA"/>
</dbReference>
<evidence type="ECO:0000313" key="3">
    <source>
        <dbReference type="Proteomes" id="UP000296049"/>
    </source>
</evidence>
<reference evidence="3" key="1">
    <citation type="journal article" date="2013" name="Nat. Genet.">
        <title>The duck genome and transcriptome provide insight into an avian influenza virus reservoir species.</title>
        <authorList>
            <person name="Huang Y."/>
            <person name="Li Y."/>
            <person name="Burt D.W."/>
            <person name="Chen H."/>
            <person name="Zhang Y."/>
            <person name="Qian W."/>
            <person name="Kim H."/>
            <person name="Gan S."/>
            <person name="Zhao Y."/>
            <person name="Li J."/>
            <person name="Yi K."/>
            <person name="Feng H."/>
            <person name="Zhu P."/>
            <person name="Li B."/>
            <person name="Liu Q."/>
            <person name="Fairley S."/>
            <person name="Magor K.E."/>
            <person name="Du Z."/>
            <person name="Hu X."/>
            <person name="Goodman L."/>
            <person name="Tafer H."/>
            <person name="Vignal A."/>
            <person name="Lee T."/>
            <person name="Kim K.W."/>
            <person name="Sheng Z."/>
            <person name="An Y."/>
            <person name="Searle S."/>
            <person name="Herrero J."/>
            <person name="Groenen M.A."/>
            <person name="Crooijmans R.P."/>
            <person name="Faraut T."/>
            <person name="Cai Q."/>
            <person name="Webster R.G."/>
            <person name="Aldridge J.R."/>
            <person name="Warren W.C."/>
            <person name="Bartschat S."/>
            <person name="Kehr S."/>
            <person name="Marz M."/>
            <person name="Stadler P.F."/>
            <person name="Smith J."/>
            <person name="Kraus R.H."/>
            <person name="Zhao Y."/>
            <person name="Ren L."/>
            <person name="Fei J."/>
            <person name="Morisson M."/>
            <person name="Kaiser P."/>
            <person name="Griffin D.K."/>
            <person name="Rao M."/>
            <person name="Pitel F."/>
            <person name="Wang J."/>
            <person name="Li N."/>
        </authorList>
    </citation>
    <scope>NUCLEOTIDE SEQUENCE [LARGE SCALE GENOMIC DNA]</scope>
</reference>
<feature type="compositionally biased region" description="Polar residues" evidence="1">
    <location>
        <begin position="92"/>
        <end position="112"/>
    </location>
</feature>
<keyword evidence="3" id="KW-1185">Reference proteome</keyword>
<evidence type="ECO:0000256" key="1">
    <source>
        <dbReference type="SAM" id="MobiDB-lite"/>
    </source>
</evidence>
<accession>R0LMP8</accession>